<reference evidence="3" key="1">
    <citation type="submission" date="2021-01" db="EMBL/GenBank/DDBJ databases">
        <authorList>
            <person name="Kaushik A."/>
        </authorList>
    </citation>
    <scope>NUCLEOTIDE SEQUENCE</scope>
    <source>
        <strain evidence="3">AG1-1C</strain>
    </source>
</reference>
<protein>
    <recommendedName>
        <fullName evidence="5">Transmembrane protein</fullName>
    </recommendedName>
</protein>
<keyword evidence="2" id="KW-0812">Transmembrane</keyword>
<proteinExistence type="predicted"/>
<keyword evidence="2" id="KW-1133">Transmembrane helix</keyword>
<comment type="caution">
    <text evidence="3">The sequence shown here is derived from an EMBL/GenBank/DDBJ whole genome shotgun (WGS) entry which is preliminary data.</text>
</comment>
<dbReference type="AlphaFoldDB" id="A0A8H2XUB1"/>
<evidence type="ECO:0000313" key="3">
    <source>
        <dbReference type="EMBL" id="CAE6435375.1"/>
    </source>
</evidence>
<evidence type="ECO:0000256" key="1">
    <source>
        <dbReference type="SAM" id="MobiDB-lite"/>
    </source>
</evidence>
<dbReference type="EMBL" id="CAJMWS010000336">
    <property type="protein sequence ID" value="CAE6435375.1"/>
    <property type="molecule type" value="Genomic_DNA"/>
</dbReference>
<feature type="compositionally biased region" description="Polar residues" evidence="1">
    <location>
        <begin position="430"/>
        <end position="448"/>
    </location>
</feature>
<feature type="compositionally biased region" description="Low complexity" evidence="1">
    <location>
        <begin position="362"/>
        <end position="371"/>
    </location>
</feature>
<feature type="region of interest" description="Disordered" evidence="1">
    <location>
        <begin position="428"/>
        <end position="466"/>
    </location>
</feature>
<evidence type="ECO:0000313" key="4">
    <source>
        <dbReference type="Proteomes" id="UP000663846"/>
    </source>
</evidence>
<evidence type="ECO:0000256" key="2">
    <source>
        <dbReference type="SAM" id="Phobius"/>
    </source>
</evidence>
<gene>
    <name evidence="3" type="ORF">RDB_LOCUS119703</name>
</gene>
<organism evidence="3 4">
    <name type="scientific">Rhizoctonia solani</name>
    <dbReference type="NCBI Taxonomy" id="456999"/>
    <lineage>
        <taxon>Eukaryota</taxon>
        <taxon>Fungi</taxon>
        <taxon>Dikarya</taxon>
        <taxon>Basidiomycota</taxon>
        <taxon>Agaricomycotina</taxon>
        <taxon>Agaricomycetes</taxon>
        <taxon>Cantharellales</taxon>
        <taxon>Ceratobasidiaceae</taxon>
        <taxon>Rhizoctonia</taxon>
    </lineage>
</organism>
<feature type="transmembrane region" description="Helical" evidence="2">
    <location>
        <begin position="314"/>
        <end position="337"/>
    </location>
</feature>
<feature type="region of interest" description="Disordered" evidence="1">
    <location>
        <begin position="346"/>
        <end position="415"/>
    </location>
</feature>
<dbReference type="Proteomes" id="UP000663846">
    <property type="component" value="Unassembled WGS sequence"/>
</dbReference>
<sequence length="466" mass="51059">MTELPTWTWPSPSPVQEASSVSRLNWIYPLRRMSGVIGTVIDDADTSALGFQYYGSWRAGERQQQHYSGTTTYSDTLYSRAVLFFRGRAVTYYTDQGNFSQAAVSIDGQAEDFVNLTSSTALYKQPVWSKNLTEGDHQLVIRHAGPPNTNIMIDYVSFLSGDGAISTSAGLAASGVTSTALTVNCTDPRMVYSPNWRPVEDGMFYARRSLLTQSSGASVRFTFNGTAIWYFTDTNSDHAKLRIRIDDDEEGEVAQGYSSNPLVQRLVWSKTDLPPGTHTINITHDDSDGKYATLDFFRYVESAGTEPHAKKGGLAVGAIVGIVIAGLFLLGILYCIAIRWAVPRSRSDRDSDAPPSYHAANSTSRSSISSSQRPDFITTPQMTHLDDPRIMPIPTTSTNERATPQPAENVLNTPAQRYRDSARFLLGGNRVSQGSSTGTSPRLRSASTPELHAKLPSNPPSYQGHT</sequence>
<evidence type="ECO:0008006" key="5">
    <source>
        <dbReference type="Google" id="ProtNLM"/>
    </source>
</evidence>
<dbReference type="Gene3D" id="2.60.120.260">
    <property type="entry name" value="Galactose-binding domain-like"/>
    <property type="match status" value="2"/>
</dbReference>
<accession>A0A8H2XUB1</accession>
<keyword evidence="2" id="KW-0472">Membrane</keyword>
<name>A0A8H2XUB1_9AGAM</name>